<dbReference type="InterPro" id="IPR003594">
    <property type="entry name" value="HATPase_dom"/>
</dbReference>
<feature type="domain" description="Histidine kinase/HSP90-like ATPase" evidence="3">
    <location>
        <begin position="19"/>
        <end position="161"/>
    </location>
</feature>
<dbReference type="PANTHER" id="PTHR35526:SF3">
    <property type="entry name" value="ANTI-SIGMA-F FACTOR RSBW"/>
    <property type="match status" value="1"/>
</dbReference>
<dbReference type="EMBL" id="JAVYII010000001">
    <property type="protein sequence ID" value="MDT9591799.1"/>
    <property type="molecule type" value="Genomic_DNA"/>
</dbReference>
<feature type="region of interest" description="Disordered" evidence="2">
    <location>
        <begin position="166"/>
        <end position="185"/>
    </location>
</feature>
<dbReference type="SUPFAM" id="SSF55874">
    <property type="entry name" value="ATPase domain of HSP90 chaperone/DNA topoisomerase II/histidine kinase"/>
    <property type="match status" value="1"/>
</dbReference>
<dbReference type="Proteomes" id="UP001268542">
    <property type="component" value="Unassembled WGS sequence"/>
</dbReference>
<keyword evidence="4" id="KW-0547">Nucleotide-binding</keyword>
<dbReference type="InterPro" id="IPR050267">
    <property type="entry name" value="Anti-sigma-factor_SerPK"/>
</dbReference>
<dbReference type="Pfam" id="PF13581">
    <property type="entry name" value="HATPase_c_2"/>
    <property type="match status" value="1"/>
</dbReference>
<reference evidence="4 5" key="1">
    <citation type="submission" date="2023-08" db="EMBL/GenBank/DDBJ databases">
        <title>Nocardioides seae sp. nov., a bacterium isolated from a soil.</title>
        <authorList>
            <person name="Wang X."/>
        </authorList>
    </citation>
    <scope>NUCLEOTIDE SEQUENCE [LARGE SCALE GENOMIC DNA]</scope>
    <source>
        <strain evidence="4 5">YZH12</strain>
    </source>
</reference>
<accession>A0ABU3PRF3</accession>
<organism evidence="4 5">
    <name type="scientific">Nocardioides imazamoxiresistens</name>
    <dbReference type="NCBI Taxonomy" id="3231893"/>
    <lineage>
        <taxon>Bacteria</taxon>
        <taxon>Bacillati</taxon>
        <taxon>Actinomycetota</taxon>
        <taxon>Actinomycetes</taxon>
        <taxon>Propionibacteriales</taxon>
        <taxon>Nocardioidaceae</taxon>
        <taxon>Nocardioides</taxon>
    </lineage>
</organism>
<keyword evidence="4" id="KW-0067">ATP-binding</keyword>
<protein>
    <submittedName>
        <fullName evidence="4">ATP-binding protein</fullName>
    </submittedName>
</protein>
<comment type="caution">
    <text evidence="4">The sequence shown here is derived from an EMBL/GenBank/DDBJ whole genome shotgun (WGS) entry which is preliminary data.</text>
</comment>
<gene>
    <name evidence="4" type="ORF">RDV89_01875</name>
</gene>
<keyword evidence="5" id="KW-1185">Reference proteome</keyword>
<dbReference type="Gene3D" id="3.30.565.10">
    <property type="entry name" value="Histidine kinase-like ATPase, C-terminal domain"/>
    <property type="match status" value="1"/>
</dbReference>
<sequence>MDERTDDAISFSTELPFAERSTTLARSLLRHHLHQGGAGRVLAENAMLVLHELVSNCIDHAYPCPNETLQLSWDVRPDRVDLRVTDHGPHPRCSRCHPARFGEVDPLEPPAGAPAGRTGVTIEAREPDLAAPRGRGLLIVQGLSHRWDVTTTEAATTVTATILASGRAAGSPDATGEPAASGQSG</sequence>
<evidence type="ECO:0000259" key="3">
    <source>
        <dbReference type="Pfam" id="PF13581"/>
    </source>
</evidence>
<evidence type="ECO:0000313" key="5">
    <source>
        <dbReference type="Proteomes" id="UP001268542"/>
    </source>
</evidence>
<dbReference type="CDD" id="cd16936">
    <property type="entry name" value="HATPase_RsbW-like"/>
    <property type="match status" value="1"/>
</dbReference>
<keyword evidence="1" id="KW-0418">Kinase</keyword>
<dbReference type="RefSeq" id="WP_315730832.1">
    <property type="nucleotide sequence ID" value="NZ_JAVYII010000001.1"/>
</dbReference>
<evidence type="ECO:0000313" key="4">
    <source>
        <dbReference type="EMBL" id="MDT9591799.1"/>
    </source>
</evidence>
<evidence type="ECO:0000256" key="1">
    <source>
        <dbReference type="ARBA" id="ARBA00022527"/>
    </source>
</evidence>
<keyword evidence="1" id="KW-0808">Transferase</keyword>
<proteinExistence type="predicted"/>
<dbReference type="InterPro" id="IPR036890">
    <property type="entry name" value="HATPase_C_sf"/>
</dbReference>
<dbReference type="PANTHER" id="PTHR35526">
    <property type="entry name" value="ANTI-SIGMA-F FACTOR RSBW-RELATED"/>
    <property type="match status" value="1"/>
</dbReference>
<dbReference type="GO" id="GO:0005524">
    <property type="term" value="F:ATP binding"/>
    <property type="evidence" value="ECO:0007669"/>
    <property type="project" value="UniProtKB-KW"/>
</dbReference>
<evidence type="ECO:0000256" key="2">
    <source>
        <dbReference type="SAM" id="MobiDB-lite"/>
    </source>
</evidence>
<name>A0ABU3PRF3_9ACTN</name>
<keyword evidence="1" id="KW-0723">Serine/threonine-protein kinase</keyword>